<evidence type="ECO:0000313" key="2">
    <source>
        <dbReference type="EMBL" id="CAG8962174.1"/>
    </source>
</evidence>
<reference evidence="2" key="1">
    <citation type="submission" date="2021-07" db="EMBL/GenBank/DDBJ databases">
        <authorList>
            <person name="Durling M."/>
        </authorList>
    </citation>
    <scope>NUCLEOTIDE SEQUENCE</scope>
</reference>
<dbReference type="AlphaFoldDB" id="A0A9N9LA02"/>
<dbReference type="Proteomes" id="UP000696280">
    <property type="component" value="Unassembled WGS sequence"/>
</dbReference>
<sequence length="105" mass="10380">MVRISFAVVLAFTSAVLAVTPNAAGSKNVGTGKGEQFITGGCTSNADCSSKCCAGNPDVGVCSAEPAALQAGKTGCGFVDPNAEKTIAAAKAQVAKQGFRRSPVA</sequence>
<keyword evidence="3" id="KW-1185">Reference proteome</keyword>
<keyword evidence="1" id="KW-0732">Signal</keyword>
<dbReference type="EMBL" id="CAJVRL010000127">
    <property type="protein sequence ID" value="CAG8962174.1"/>
    <property type="molecule type" value="Genomic_DNA"/>
</dbReference>
<comment type="caution">
    <text evidence="2">The sequence shown here is derived from an EMBL/GenBank/DDBJ whole genome shotgun (WGS) entry which is preliminary data.</text>
</comment>
<proteinExistence type="predicted"/>
<gene>
    <name evidence="2" type="ORF">HYFRA_00005223</name>
</gene>
<protein>
    <recommendedName>
        <fullName evidence="4">Biotrophy-associated secreted protein 2</fullName>
    </recommendedName>
</protein>
<accession>A0A9N9LA02</accession>
<evidence type="ECO:0000313" key="3">
    <source>
        <dbReference type="Proteomes" id="UP000696280"/>
    </source>
</evidence>
<organism evidence="2 3">
    <name type="scientific">Hymenoscyphus fraxineus</name>
    <dbReference type="NCBI Taxonomy" id="746836"/>
    <lineage>
        <taxon>Eukaryota</taxon>
        <taxon>Fungi</taxon>
        <taxon>Dikarya</taxon>
        <taxon>Ascomycota</taxon>
        <taxon>Pezizomycotina</taxon>
        <taxon>Leotiomycetes</taxon>
        <taxon>Helotiales</taxon>
        <taxon>Helotiaceae</taxon>
        <taxon>Hymenoscyphus</taxon>
    </lineage>
</organism>
<dbReference type="OrthoDB" id="2132010at2759"/>
<feature type="chain" id="PRO_5040435094" description="Biotrophy-associated secreted protein 2" evidence="1">
    <location>
        <begin position="19"/>
        <end position="105"/>
    </location>
</feature>
<evidence type="ECO:0000256" key="1">
    <source>
        <dbReference type="SAM" id="SignalP"/>
    </source>
</evidence>
<evidence type="ECO:0008006" key="4">
    <source>
        <dbReference type="Google" id="ProtNLM"/>
    </source>
</evidence>
<feature type="signal peptide" evidence="1">
    <location>
        <begin position="1"/>
        <end position="18"/>
    </location>
</feature>
<name>A0A9N9LA02_9HELO</name>